<evidence type="ECO:0000313" key="2">
    <source>
        <dbReference type="Proteomes" id="UP000551709"/>
    </source>
</evidence>
<proteinExistence type="predicted"/>
<organism evidence="1 2">
    <name type="scientific">Bradyrhizobium barranii subsp. apii</name>
    <dbReference type="NCBI Taxonomy" id="2819348"/>
    <lineage>
        <taxon>Bacteria</taxon>
        <taxon>Pseudomonadati</taxon>
        <taxon>Pseudomonadota</taxon>
        <taxon>Alphaproteobacteria</taxon>
        <taxon>Hyphomicrobiales</taxon>
        <taxon>Nitrobacteraceae</taxon>
        <taxon>Bradyrhizobium</taxon>
        <taxon>Bradyrhizobium barranii</taxon>
    </lineage>
</organism>
<reference evidence="1" key="1">
    <citation type="journal article" date="2017" name="Syst. Appl. Microbiol.">
        <title>Soybeans inoculated with root zone soils of Canadian native legumes harbour diverse and novel Bradyrhizobium spp. that possess agricultural potential.</title>
        <authorList>
            <person name="Bromfield E.S.P."/>
            <person name="Cloutier S."/>
            <person name="Tambong J.T."/>
            <person name="Tran Thi T.V."/>
        </authorList>
    </citation>
    <scope>NUCLEOTIDE SEQUENCE</scope>
    <source>
        <strain evidence="1">1S5</strain>
    </source>
</reference>
<dbReference type="Proteomes" id="UP000551709">
    <property type="component" value="Chromosome"/>
</dbReference>
<sequence length="63" mass="7337">MLFFVDLALAPLQFMASFCDEMVRPLTRSVRPAIAGPAQIIHITPERRARRKRKILRRLQLGY</sequence>
<dbReference type="RefSeq" id="WP_166104006.1">
    <property type="nucleotide sequence ID" value="NZ_CP096251.1"/>
</dbReference>
<dbReference type="AlphaFoldDB" id="A0A8T5VUP0"/>
<evidence type="ECO:0000313" key="1">
    <source>
        <dbReference type="EMBL" id="UPT88801.1"/>
    </source>
</evidence>
<gene>
    <name evidence="1" type="ORF">HAP41_0000007205</name>
</gene>
<reference evidence="1" key="2">
    <citation type="submission" date="2022-04" db="EMBL/GenBank/DDBJ databases">
        <authorList>
            <person name="Bromfield E.S.P."/>
            <person name="Cloutier S."/>
        </authorList>
    </citation>
    <scope>NUCLEOTIDE SEQUENCE</scope>
    <source>
        <strain evidence="1">1S5</strain>
    </source>
</reference>
<protein>
    <submittedName>
        <fullName evidence="1">Uncharacterized protein</fullName>
    </submittedName>
</protein>
<accession>A0A8T5VUP0</accession>
<name>A0A8T5VUP0_9BRAD</name>
<dbReference type="EMBL" id="CP096255">
    <property type="protein sequence ID" value="UPT88801.1"/>
    <property type="molecule type" value="Genomic_DNA"/>
</dbReference>